<evidence type="ECO:0000313" key="1">
    <source>
        <dbReference type="EMBL" id="EFX04973.1"/>
    </source>
</evidence>
<dbReference type="OrthoDB" id="10682053at2759"/>
<protein>
    <submittedName>
        <fullName evidence="1">Uncharacterized protein</fullName>
    </submittedName>
</protein>
<dbReference type="InParanoid" id="F0XB36"/>
<organism evidence="2">
    <name type="scientific">Grosmannia clavigera (strain kw1407 / UAMH 11150)</name>
    <name type="common">Blue stain fungus</name>
    <name type="synonym">Graphiocladiella clavigera</name>
    <dbReference type="NCBI Taxonomy" id="655863"/>
    <lineage>
        <taxon>Eukaryota</taxon>
        <taxon>Fungi</taxon>
        <taxon>Dikarya</taxon>
        <taxon>Ascomycota</taxon>
        <taxon>Pezizomycotina</taxon>
        <taxon>Sordariomycetes</taxon>
        <taxon>Sordariomycetidae</taxon>
        <taxon>Ophiostomatales</taxon>
        <taxon>Ophiostomataceae</taxon>
        <taxon>Leptographium</taxon>
    </lineage>
</organism>
<sequence>MPSIEIHFDQAGQNEYEPPNANPLPGPITEAALGNTSLWTASGELAILLVNPTRLSTTSPTFKYQSFYKELMSELNVVATGPENNESAIEEIVAKILSQAKTEFYEKCPSSLHFFNAWAFRVSKDIEATETGADVFHRLLSCTNPFPEPGENLDRLLEISEAFGCAYTTVMMAFGLYPGYRPKAEMLKIMDRLDDVVAAVQPLSPGYMAEKHLLERMVHFAITVRTMRIASGGNGTGIPRVAFPSPSEVAMAVHWCLDQLPDDIQQPMQEVGQNLSTATSQPHIQLLAVTASALQEAVTSRKEQQPQILPQFTQVSESFAQCDEVLDLVGKSNRIYEKFVSIYKNTHGNHNMNHMNILYMLLKQHEDLVYKLLKHGEGSQARISTAPKLDSENQDGKLEADSFYQMHHQVLKHAYNMRQEGAFFSYDAYLAAYHAAEYAGQQQKKLEAVFQRFAEGQKLAVMQFRENQKPHTPNEAHKMQNATQASLILDEEQSNSNWLTSDELDHLLDHQEWLRSYMGLELRVERLLRDDVAMPDMV</sequence>
<keyword evidence="2" id="KW-1185">Reference proteome</keyword>
<dbReference type="RefSeq" id="XP_014174455.1">
    <property type="nucleotide sequence ID" value="XM_014318980.1"/>
</dbReference>
<evidence type="ECO:0000313" key="2">
    <source>
        <dbReference type="Proteomes" id="UP000007796"/>
    </source>
</evidence>
<dbReference type="GeneID" id="25978535"/>
<reference evidence="1 2" key="1">
    <citation type="journal article" date="2011" name="Proc. Natl. Acad. Sci. U.S.A.">
        <title>Genome and transcriptome analyses of the mountain pine beetle-fungal symbiont Grosmannia clavigera, a lodgepole pine pathogen.</title>
        <authorList>
            <person name="DiGuistini S."/>
            <person name="Wang Y."/>
            <person name="Liao N.Y."/>
            <person name="Taylor G."/>
            <person name="Tanguay P."/>
            <person name="Feau N."/>
            <person name="Henrissat B."/>
            <person name="Chan S.K."/>
            <person name="Hesse-Orce U."/>
            <person name="Alamouti S.M."/>
            <person name="Tsui C.K.M."/>
            <person name="Docking R.T."/>
            <person name="Levasseur A."/>
            <person name="Haridas S."/>
            <person name="Robertson G."/>
            <person name="Birol I."/>
            <person name="Holt R.A."/>
            <person name="Marra M.A."/>
            <person name="Hamelin R.C."/>
            <person name="Hirst M."/>
            <person name="Jones S.J.M."/>
            <person name="Bohlmann J."/>
            <person name="Breuil C."/>
        </authorList>
    </citation>
    <scope>NUCLEOTIDE SEQUENCE [LARGE SCALE GENOMIC DNA]</scope>
    <source>
        <strain evidence="2">kw1407 / UAMH 11150</strain>
    </source>
</reference>
<dbReference type="eggNOG" id="ENOG502T8CW">
    <property type="taxonomic scope" value="Eukaryota"/>
</dbReference>
<dbReference type="AlphaFoldDB" id="F0XB36"/>
<gene>
    <name evidence="1" type="ORF">CMQ_5235</name>
</gene>
<dbReference type="HOGENOM" id="CLU_506272_0_0_1"/>
<accession>F0XB36</accession>
<name>F0XB36_GROCL</name>
<proteinExistence type="predicted"/>
<dbReference type="Proteomes" id="UP000007796">
    <property type="component" value="Unassembled WGS sequence"/>
</dbReference>
<dbReference type="EMBL" id="GL629756">
    <property type="protein sequence ID" value="EFX04973.1"/>
    <property type="molecule type" value="Genomic_DNA"/>
</dbReference>